<dbReference type="EMBL" id="BQKE01000001">
    <property type="protein sequence ID" value="GJM62427.1"/>
    <property type="molecule type" value="Genomic_DNA"/>
</dbReference>
<gene>
    <name evidence="7" type="ORF">PEDI_29790</name>
</gene>
<keyword evidence="3" id="KW-0998">Cell outer membrane</keyword>
<evidence type="ECO:0000256" key="4">
    <source>
        <dbReference type="PROSITE-ProRule" id="PRU00473"/>
    </source>
</evidence>
<organism evidence="7 8">
    <name type="scientific">Persicobacter diffluens</name>
    <dbReference type="NCBI Taxonomy" id="981"/>
    <lineage>
        <taxon>Bacteria</taxon>
        <taxon>Pseudomonadati</taxon>
        <taxon>Bacteroidota</taxon>
        <taxon>Cytophagia</taxon>
        <taxon>Cytophagales</taxon>
        <taxon>Persicobacteraceae</taxon>
        <taxon>Persicobacter</taxon>
    </lineage>
</organism>
<proteinExistence type="predicted"/>
<dbReference type="Proteomes" id="UP001310022">
    <property type="component" value="Unassembled WGS sequence"/>
</dbReference>
<dbReference type="InterPro" id="IPR006664">
    <property type="entry name" value="OMP_bac"/>
</dbReference>
<dbReference type="InterPro" id="IPR036737">
    <property type="entry name" value="OmpA-like_sf"/>
</dbReference>
<evidence type="ECO:0000256" key="5">
    <source>
        <dbReference type="SAM" id="SignalP"/>
    </source>
</evidence>
<dbReference type="InterPro" id="IPR006665">
    <property type="entry name" value="OmpA-like"/>
</dbReference>
<dbReference type="PROSITE" id="PS51123">
    <property type="entry name" value="OMPA_2"/>
    <property type="match status" value="1"/>
</dbReference>
<evidence type="ECO:0000256" key="1">
    <source>
        <dbReference type="ARBA" id="ARBA00004442"/>
    </source>
</evidence>
<dbReference type="PANTHER" id="PTHR30329:SF21">
    <property type="entry name" value="LIPOPROTEIN YIAD-RELATED"/>
    <property type="match status" value="1"/>
</dbReference>
<feature type="chain" id="PRO_5042960963" description="OmpA-like domain-containing protein" evidence="5">
    <location>
        <begin position="26"/>
        <end position="232"/>
    </location>
</feature>
<name>A0AAN5AL27_9BACT</name>
<dbReference type="SUPFAM" id="SSF103088">
    <property type="entry name" value="OmpA-like"/>
    <property type="match status" value="1"/>
</dbReference>
<evidence type="ECO:0000313" key="7">
    <source>
        <dbReference type="EMBL" id="GJM62427.1"/>
    </source>
</evidence>
<comment type="subcellular location">
    <subcellularLocation>
        <location evidence="1">Cell outer membrane</location>
    </subcellularLocation>
</comment>
<reference evidence="7 8" key="1">
    <citation type="submission" date="2021-12" db="EMBL/GenBank/DDBJ databases">
        <title>Genome sequencing of bacteria with rrn-lacking chromosome and rrn-plasmid.</title>
        <authorList>
            <person name="Anda M."/>
            <person name="Iwasaki W."/>
        </authorList>
    </citation>
    <scope>NUCLEOTIDE SEQUENCE [LARGE SCALE GENOMIC DNA]</scope>
    <source>
        <strain evidence="7 8">NBRC 15940</strain>
    </source>
</reference>
<evidence type="ECO:0000259" key="6">
    <source>
        <dbReference type="PROSITE" id="PS51123"/>
    </source>
</evidence>
<comment type="caution">
    <text evidence="7">The sequence shown here is derived from an EMBL/GenBank/DDBJ whole genome shotgun (WGS) entry which is preliminary data.</text>
</comment>
<evidence type="ECO:0000313" key="8">
    <source>
        <dbReference type="Proteomes" id="UP001310022"/>
    </source>
</evidence>
<dbReference type="PRINTS" id="PR01021">
    <property type="entry name" value="OMPADOMAIN"/>
</dbReference>
<accession>A0AAN5AL27</accession>
<feature type="domain" description="OmpA-like" evidence="6">
    <location>
        <begin position="116"/>
        <end position="232"/>
    </location>
</feature>
<evidence type="ECO:0000256" key="2">
    <source>
        <dbReference type="ARBA" id="ARBA00023136"/>
    </source>
</evidence>
<dbReference type="CDD" id="cd07185">
    <property type="entry name" value="OmpA_C-like"/>
    <property type="match status" value="1"/>
</dbReference>
<evidence type="ECO:0000256" key="3">
    <source>
        <dbReference type="ARBA" id="ARBA00023237"/>
    </source>
</evidence>
<dbReference type="AlphaFoldDB" id="A0AAN5AL27"/>
<dbReference type="Gene3D" id="3.30.1330.60">
    <property type="entry name" value="OmpA-like domain"/>
    <property type="match status" value="1"/>
</dbReference>
<dbReference type="Gene3D" id="2.60.40.1120">
    <property type="entry name" value="Carboxypeptidase-like, regulatory domain"/>
    <property type="match status" value="1"/>
</dbReference>
<sequence>MNYAYSKAFFSILLGLLLFPNFSNAQNIWIVKGKVADNDTGKPVKTQLHYQTLPHGNQIGIISMNPETGSFTFKAMEGEYEITATAEGYIKNTQIVSIKEVGEHEQFFVEFKLRKEGSNEVLRLSNLTFDQNKAEIKPESFEELNELAAMVRDNPSMIIQLEGHTDFRGSQKGNLKLSEERVKAVRDYLVNKSVDNKRIKIKAFGGTKPLTRESSEDARAQNRRVEVRILEF</sequence>
<feature type="signal peptide" evidence="5">
    <location>
        <begin position="1"/>
        <end position="25"/>
    </location>
</feature>
<dbReference type="RefSeq" id="WP_053406404.1">
    <property type="nucleotide sequence ID" value="NZ_BQKE01000001.1"/>
</dbReference>
<keyword evidence="8" id="KW-1185">Reference proteome</keyword>
<dbReference type="PANTHER" id="PTHR30329">
    <property type="entry name" value="STATOR ELEMENT OF FLAGELLAR MOTOR COMPLEX"/>
    <property type="match status" value="1"/>
</dbReference>
<keyword evidence="2 4" id="KW-0472">Membrane</keyword>
<protein>
    <recommendedName>
        <fullName evidence="6">OmpA-like domain-containing protein</fullName>
    </recommendedName>
</protein>
<dbReference type="GO" id="GO:0009279">
    <property type="term" value="C:cell outer membrane"/>
    <property type="evidence" value="ECO:0007669"/>
    <property type="project" value="UniProtKB-SubCell"/>
</dbReference>
<dbReference type="InterPro" id="IPR050330">
    <property type="entry name" value="Bact_OuterMem_StrucFunc"/>
</dbReference>
<keyword evidence="5" id="KW-0732">Signal</keyword>
<dbReference type="Pfam" id="PF00691">
    <property type="entry name" value="OmpA"/>
    <property type="match status" value="1"/>
</dbReference>